<dbReference type="Proteomes" id="UP000186922">
    <property type="component" value="Unassembled WGS sequence"/>
</dbReference>
<keyword evidence="1" id="KW-0472">Membrane</keyword>
<keyword evidence="1" id="KW-0812">Transmembrane</keyword>
<evidence type="ECO:0000313" key="2">
    <source>
        <dbReference type="EMBL" id="GAV09726.1"/>
    </source>
</evidence>
<dbReference type="AlphaFoldDB" id="A0A1D1W8Q6"/>
<protein>
    <submittedName>
        <fullName evidence="2">Uncharacterized protein</fullName>
    </submittedName>
</protein>
<feature type="transmembrane region" description="Helical" evidence="1">
    <location>
        <begin position="37"/>
        <end position="56"/>
    </location>
</feature>
<dbReference type="EMBL" id="BDGG01000026">
    <property type="protein sequence ID" value="GAV09726.1"/>
    <property type="molecule type" value="Genomic_DNA"/>
</dbReference>
<keyword evidence="3" id="KW-1185">Reference proteome</keyword>
<evidence type="ECO:0000313" key="3">
    <source>
        <dbReference type="Proteomes" id="UP000186922"/>
    </source>
</evidence>
<keyword evidence="1" id="KW-1133">Transmembrane helix</keyword>
<name>A0A1D1W8Q6_RAMVA</name>
<evidence type="ECO:0000256" key="1">
    <source>
        <dbReference type="SAM" id="Phobius"/>
    </source>
</evidence>
<feature type="transmembrane region" description="Helical" evidence="1">
    <location>
        <begin position="12"/>
        <end position="31"/>
    </location>
</feature>
<reference evidence="2 3" key="1">
    <citation type="journal article" date="2016" name="Nat. Commun.">
        <title>Extremotolerant tardigrade genome and improved radiotolerance of human cultured cells by tardigrade-unique protein.</title>
        <authorList>
            <person name="Hashimoto T."/>
            <person name="Horikawa D.D."/>
            <person name="Saito Y."/>
            <person name="Kuwahara H."/>
            <person name="Kozuka-Hata H."/>
            <person name="Shin-I T."/>
            <person name="Minakuchi Y."/>
            <person name="Ohishi K."/>
            <person name="Motoyama A."/>
            <person name="Aizu T."/>
            <person name="Enomoto A."/>
            <person name="Kondo K."/>
            <person name="Tanaka S."/>
            <person name="Hara Y."/>
            <person name="Koshikawa S."/>
            <person name="Sagara H."/>
            <person name="Miura T."/>
            <person name="Yokobori S."/>
            <person name="Miyagawa K."/>
            <person name="Suzuki Y."/>
            <person name="Kubo T."/>
            <person name="Oyama M."/>
            <person name="Kohara Y."/>
            <person name="Fujiyama A."/>
            <person name="Arakawa K."/>
            <person name="Katayama T."/>
            <person name="Toyoda A."/>
            <person name="Kunieda T."/>
        </authorList>
    </citation>
    <scope>NUCLEOTIDE SEQUENCE [LARGE SCALE GENOMIC DNA]</scope>
    <source>
        <strain evidence="2 3">YOKOZUNA-1</strain>
    </source>
</reference>
<sequence length="113" mass="12561">MEQKARNESDGKHNFILLIVAIAVVICSLVVGRPCSSHLFLDSLPLLLISFLLLLARLGEEFLLHSQQFVFRNAQLIQLGRTLPSFGLDFPTVSHDGLHFLSVLTEPQGLQPI</sequence>
<proteinExistence type="predicted"/>
<gene>
    <name evidence="2" type="primary">RvY_19214</name>
    <name evidence="2" type="synonym">RvY_19214.2</name>
    <name evidence="2" type="ORF">RvY_19214-2</name>
</gene>
<organism evidence="2 3">
    <name type="scientific">Ramazzottius varieornatus</name>
    <name type="common">Water bear</name>
    <name type="synonym">Tardigrade</name>
    <dbReference type="NCBI Taxonomy" id="947166"/>
    <lineage>
        <taxon>Eukaryota</taxon>
        <taxon>Metazoa</taxon>
        <taxon>Ecdysozoa</taxon>
        <taxon>Tardigrada</taxon>
        <taxon>Eutardigrada</taxon>
        <taxon>Parachela</taxon>
        <taxon>Hypsibioidea</taxon>
        <taxon>Ramazzottiidae</taxon>
        <taxon>Ramazzottius</taxon>
    </lineage>
</organism>
<comment type="caution">
    <text evidence="2">The sequence shown here is derived from an EMBL/GenBank/DDBJ whole genome shotgun (WGS) entry which is preliminary data.</text>
</comment>
<accession>A0A1D1W8Q6</accession>